<dbReference type="PANTHER" id="PTHR30349">
    <property type="entry name" value="PHAGE INTEGRASE-RELATED"/>
    <property type="match status" value="1"/>
</dbReference>
<evidence type="ECO:0000313" key="6">
    <source>
        <dbReference type="EMBL" id="TLQ45036.1"/>
    </source>
</evidence>
<dbReference type="GO" id="GO:0015074">
    <property type="term" value="P:DNA integration"/>
    <property type="evidence" value="ECO:0007669"/>
    <property type="project" value="InterPro"/>
</dbReference>
<dbReference type="InterPro" id="IPR010998">
    <property type="entry name" value="Integrase_recombinase_N"/>
</dbReference>
<dbReference type="InterPro" id="IPR011010">
    <property type="entry name" value="DNA_brk_join_enz"/>
</dbReference>
<dbReference type="Pfam" id="PF00589">
    <property type="entry name" value="Phage_integrase"/>
    <property type="match status" value="1"/>
</dbReference>
<feature type="region of interest" description="Disordered" evidence="4">
    <location>
        <begin position="500"/>
        <end position="537"/>
    </location>
</feature>
<organism evidence="6 7">
    <name type="scientific">Streptomyces marianii</name>
    <dbReference type="NCBI Taxonomy" id="1817406"/>
    <lineage>
        <taxon>Bacteria</taxon>
        <taxon>Bacillati</taxon>
        <taxon>Actinomycetota</taxon>
        <taxon>Actinomycetes</taxon>
        <taxon>Kitasatosporales</taxon>
        <taxon>Streptomycetaceae</taxon>
        <taxon>Streptomyces</taxon>
    </lineage>
</organism>
<dbReference type="Gene3D" id="1.10.150.130">
    <property type="match status" value="1"/>
</dbReference>
<evidence type="ECO:0000259" key="5">
    <source>
        <dbReference type="PROSITE" id="PS51898"/>
    </source>
</evidence>
<feature type="region of interest" description="Disordered" evidence="4">
    <location>
        <begin position="40"/>
        <end position="61"/>
    </location>
</feature>
<accession>A0A5R9E5A3</accession>
<dbReference type="SUPFAM" id="SSF56349">
    <property type="entry name" value="DNA breaking-rejoining enzymes"/>
    <property type="match status" value="1"/>
</dbReference>
<dbReference type="GO" id="GO:0003677">
    <property type="term" value="F:DNA binding"/>
    <property type="evidence" value="ECO:0007669"/>
    <property type="project" value="UniProtKB-KW"/>
</dbReference>
<evidence type="ECO:0000256" key="1">
    <source>
        <dbReference type="ARBA" id="ARBA00008857"/>
    </source>
</evidence>
<feature type="domain" description="Tyr recombinase" evidence="5">
    <location>
        <begin position="293"/>
        <end position="490"/>
    </location>
</feature>
<dbReference type="InterPro" id="IPR013762">
    <property type="entry name" value="Integrase-like_cat_sf"/>
</dbReference>
<dbReference type="PROSITE" id="PS51898">
    <property type="entry name" value="TYR_RECOMBINASE"/>
    <property type="match status" value="1"/>
</dbReference>
<dbReference type="CDD" id="cd01189">
    <property type="entry name" value="INT_ICEBs1_C_like"/>
    <property type="match status" value="1"/>
</dbReference>
<dbReference type="InterPro" id="IPR050090">
    <property type="entry name" value="Tyrosine_recombinase_XerCD"/>
</dbReference>
<evidence type="ECO:0000313" key="7">
    <source>
        <dbReference type="Proteomes" id="UP000305921"/>
    </source>
</evidence>
<dbReference type="RefSeq" id="WP_138054394.1">
    <property type="nucleotide sequence ID" value="NZ_VAWE01000001.1"/>
</dbReference>
<keyword evidence="7" id="KW-1185">Reference proteome</keyword>
<comment type="caution">
    <text evidence="6">The sequence shown here is derived from an EMBL/GenBank/DDBJ whole genome shotgun (WGS) entry which is preliminary data.</text>
</comment>
<evidence type="ECO:0000256" key="2">
    <source>
        <dbReference type="ARBA" id="ARBA00023125"/>
    </source>
</evidence>
<keyword evidence="3" id="KW-0233">DNA recombination</keyword>
<dbReference type="OrthoDB" id="9805859at2"/>
<sequence>MNGSTHRRCNCRDQESGKLLGSRCPKLKNKRHGAYRLRQELPPTSEGKRRSFTRGGYESKGEAQADLDHVRALLALAESDDEEGRERIVEMLAKVAQDKAPLPDLEETRRRLHTTQSLTIRITVGEWLDTWLAAKKTRKTTTNGYASHIKVHLKPRIGHLRLDRLNVGHLIEMFDAIGDENEVIAAENQKRRDQIARCKPSKAGRPVAAERAKLAVEKEKLAEMKPFRKPTGPATRQSIRRTLRAALNAAIARQLVTFNPAAHVELESGKRPKPLLWTAERVERWQETGEKPSPVMVWMPEQLGAFLDHASEHRLYAFFHLIAFRGLRRGEGVGQDWTHVNLDAGLLTVASEIVQDGWTPYESEPKTDSSANAIGLDNDTVAVLRAHRVRQNKERLKWGKSWQNTGKVFTKEDGSWLHPDTVSKEFRRLYEEIGLPPINLRDLRHGTATLTHAGGGDLHTIKETLRHSTITLTSDTYTSLLPEVDKAAAEAAARLVPRARPAVAANGSSSTAAPASLPHGRANDEAPRPVETSRGAK</sequence>
<dbReference type="PANTHER" id="PTHR30349:SF41">
    <property type="entry name" value="INTEGRASE_RECOMBINASE PROTEIN MJ0367-RELATED"/>
    <property type="match status" value="1"/>
</dbReference>
<dbReference type="EMBL" id="VAWE01000001">
    <property type="protein sequence ID" value="TLQ45036.1"/>
    <property type="molecule type" value="Genomic_DNA"/>
</dbReference>
<keyword evidence="2" id="KW-0238">DNA-binding</keyword>
<dbReference type="GO" id="GO:0006310">
    <property type="term" value="P:DNA recombination"/>
    <property type="evidence" value="ECO:0007669"/>
    <property type="project" value="UniProtKB-KW"/>
</dbReference>
<proteinExistence type="inferred from homology"/>
<comment type="similarity">
    <text evidence="1">Belongs to the 'phage' integrase family.</text>
</comment>
<dbReference type="Proteomes" id="UP000305921">
    <property type="component" value="Unassembled WGS sequence"/>
</dbReference>
<gene>
    <name evidence="6" type="ORF">FEF34_20045</name>
</gene>
<dbReference type="Gene3D" id="1.10.443.10">
    <property type="entry name" value="Intergrase catalytic core"/>
    <property type="match status" value="1"/>
</dbReference>
<evidence type="ECO:0000256" key="4">
    <source>
        <dbReference type="SAM" id="MobiDB-lite"/>
    </source>
</evidence>
<evidence type="ECO:0000256" key="3">
    <source>
        <dbReference type="ARBA" id="ARBA00023172"/>
    </source>
</evidence>
<name>A0A5R9E5A3_9ACTN</name>
<dbReference type="InterPro" id="IPR002104">
    <property type="entry name" value="Integrase_catalytic"/>
</dbReference>
<protein>
    <submittedName>
        <fullName evidence="6">Site-specific integrase</fullName>
    </submittedName>
</protein>
<reference evidence="6 7" key="1">
    <citation type="submission" date="2019-05" db="EMBL/GenBank/DDBJ databases">
        <title>Streptomyces marianii sp. nov., a novel marine actinomycete from southern coast of India.</title>
        <authorList>
            <person name="Iniyan A.M."/>
            <person name="Wink J."/>
            <person name="Ramprasad E."/>
            <person name="Ramana C.V."/>
            <person name="Bunk B."/>
            <person name="Sproer C."/>
            <person name="Joseph F.-J.R.S."/>
            <person name="Vincent S.G.P."/>
        </authorList>
    </citation>
    <scope>NUCLEOTIDE SEQUENCE [LARGE SCALE GENOMIC DNA]</scope>
    <source>
        <strain evidence="6 7">ICN19</strain>
    </source>
</reference>
<dbReference type="AlphaFoldDB" id="A0A5R9E5A3"/>